<evidence type="ECO:0000313" key="4">
    <source>
        <dbReference type="Proteomes" id="UP000594261"/>
    </source>
</evidence>
<accession>A0A7N2LRA3</accession>
<feature type="domain" description="RNase H type-1" evidence="1">
    <location>
        <begin position="227"/>
        <end position="349"/>
    </location>
</feature>
<dbReference type="InParanoid" id="A0A7N2LRA3"/>
<dbReference type="InterPro" id="IPR052929">
    <property type="entry name" value="RNase_H-like_EbsB-rel"/>
</dbReference>
<name>A0A7N2LRA3_QUELO</name>
<reference evidence="3" key="2">
    <citation type="submission" date="2021-01" db="UniProtKB">
        <authorList>
            <consortium name="EnsemblPlants"/>
        </authorList>
    </citation>
    <scope>IDENTIFICATION</scope>
</reference>
<dbReference type="Gramene" id="QL05p042365:mrna">
    <property type="protein sequence ID" value="QL05p042365:mrna"/>
    <property type="gene ID" value="QL05p042365"/>
</dbReference>
<dbReference type="Pfam" id="PF13966">
    <property type="entry name" value="zf-RVT"/>
    <property type="match status" value="1"/>
</dbReference>
<dbReference type="PANTHER" id="PTHR47074">
    <property type="entry name" value="BNAC02G40300D PROTEIN"/>
    <property type="match status" value="1"/>
</dbReference>
<dbReference type="GO" id="GO:0003676">
    <property type="term" value="F:nucleic acid binding"/>
    <property type="evidence" value="ECO:0007669"/>
    <property type="project" value="InterPro"/>
</dbReference>
<dbReference type="Pfam" id="PF13456">
    <property type="entry name" value="RVT_3"/>
    <property type="match status" value="1"/>
</dbReference>
<dbReference type="InterPro" id="IPR002156">
    <property type="entry name" value="RNaseH_domain"/>
</dbReference>
<dbReference type="InterPro" id="IPR026960">
    <property type="entry name" value="RVT-Znf"/>
</dbReference>
<feature type="domain" description="Reverse transcriptase zinc-binding" evidence="2">
    <location>
        <begin position="64"/>
        <end position="123"/>
    </location>
</feature>
<keyword evidence="4" id="KW-1185">Reference proteome</keyword>
<organism evidence="3 4">
    <name type="scientific">Quercus lobata</name>
    <name type="common">Valley oak</name>
    <dbReference type="NCBI Taxonomy" id="97700"/>
    <lineage>
        <taxon>Eukaryota</taxon>
        <taxon>Viridiplantae</taxon>
        <taxon>Streptophyta</taxon>
        <taxon>Embryophyta</taxon>
        <taxon>Tracheophyta</taxon>
        <taxon>Spermatophyta</taxon>
        <taxon>Magnoliopsida</taxon>
        <taxon>eudicotyledons</taxon>
        <taxon>Gunneridae</taxon>
        <taxon>Pentapetalae</taxon>
        <taxon>rosids</taxon>
        <taxon>fabids</taxon>
        <taxon>Fagales</taxon>
        <taxon>Fagaceae</taxon>
        <taxon>Quercus</taxon>
    </lineage>
</organism>
<dbReference type="EnsemblPlants" id="QL05p042365:mrna">
    <property type="protein sequence ID" value="QL05p042365:mrna"/>
    <property type="gene ID" value="QL05p042365"/>
</dbReference>
<dbReference type="AlphaFoldDB" id="A0A7N2LRA3"/>
<dbReference type="Proteomes" id="UP000594261">
    <property type="component" value="Chromosome 5"/>
</dbReference>
<dbReference type="PANTHER" id="PTHR47074:SF48">
    <property type="entry name" value="POLYNUCLEOTIDYL TRANSFERASE, RIBONUCLEASE H-LIKE SUPERFAMILY PROTEIN"/>
    <property type="match status" value="1"/>
</dbReference>
<sequence>MECDNSNKESFAWKSLLQARHVLDLGMIWRVGNGEPIVIRGDKWLPITSTSKVVSPASVLPPDSQAPQKVKHLLWRAANEAIPTLLNLWKRRVVNFVYCPMCKVDTEDTTHALWGGNSLTEIWNSHDELKKMVRFKFGVFSDLLEVVFHRQSSVDVDVLAMMLWLIWNNRNAKRCGGAITENHLIRPKAKSMINEFRSAHVTHKKPSDAVARAVRWIPPDSPTYKINFDGAIFKELSCAGMGVVSRDSSCRVIGALAEKIPLPNAVATVEALACRRAMIFAKELCLFDCVFEGDAEVIVKAIQREDSTHPEHGQVLSDVLFLTVDFRVCTFSHVKRAGNSVAHFLARQCKFGDELQIWFDSNPEDIAPLVARDAL</sequence>
<dbReference type="GO" id="GO:0004523">
    <property type="term" value="F:RNA-DNA hybrid ribonuclease activity"/>
    <property type="evidence" value="ECO:0007669"/>
    <property type="project" value="InterPro"/>
</dbReference>
<evidence type="ECO:0000313" key="3">
    <source>
        <dbReference type="EnsemblPlants" id="QL05p042365:mrna"/>
    </source>
</evidence>
<dbReference type="SUPFAM" id="SSF53098">
    <property type="entry name" value="Ribonuclease H-like"/>
    <property type="match status" value="1"/>
</dbReference>
<dbReference type="OMA" id="AYVEMIM"/>
<evidence type="ECO:0000259" key="2">
    <source>
        <dbReference type="Pfam" id="PF13966"/>
    </source>
</evidence>
<dbReference type="InterPro" id="IPR012337">
    <property type="entry name" value="RNaseH-like_sf"/>
</dbReference>
<dbReference type="InterPro" id="IPR036397">
    <property type="entry name" value="RNaseH_sf"/>
</dbReference>
<dbReference type="Gene3D" id="3.30.420.10">
    <property type="entry name" value="Ribonuclease H-like superfamily/Ribonuclease H"/>
    <property type="match status" value="1"/>
</dbReference>
<evidence type="ECO:0008006" key="5">
    <source>
        <dbReference type="Google" id="ProtNLM"/>
    </source>
</evidence>
<dbReference type="EMBL" id="LRBV02000005">
    <property type="status" value="NOT_ANNOTATED_CDS"/>
    <property type="molecule type" value="Genomic_DNA"/>
</dbReference>
<evidence type="ECO:0000259" key="1">
    <source>
        <dbReference type="Pfam" id="PF13456"/>
    </source>
</evidence>
<protein>
    <recommendedName>
        <fullName evidence="5">RNase H type-1 domain-containing protein</fullName>
    </recommendedName>
</protein>
<proteinExistence type="predicted"/>
<dbReference type="CDD" id="cd06222">
    <property type="entry name" value="RNase_H_like"/>
    <property type="match status" value="1"/>
</dbReference>
<reference evidence="3 4" key="1">
    <citation type="journal article" date="2016" name="G3 (Bethesda)">
        <title>First Draft Assembly and Annotation of the Genome of a California Endemic Oak Quercus lobata Nee (Fagaceae).</title>
        <authorList>
            <person name="Sork V.L."/>
            <person name="Fitz-Gibbon S.T."/>
            <person name="Puiu D."/>
            <person name="Crepeau M."/>
            <person name="Gugger P.F."/>
            <person name="Sherman R."/>
            <person name="Stevens K."/>
            <person name="Langley C.H."/>
            <person name="Pellegrini M."/>
            <person name="Salzberg S.L."/>
        </authorList>
    </citation>
    <scope>NUCLEOTIDE SEQUENCE [LARGE SCALE GENOMIC DNA]</scope>
    <source>
        <strain evidence="3 4">cv. SW786</strain>
    </source>
</reference>
<dbReference type="InterPro" id="IPR044730">
    <property type="entry name" value="RNase_H-like_dom_plant"/>
</dbReference>